<gene>
    <name evidence="2" type="ORF">NE646_06680</name>
</gene>
<protein>
    <submittedName>
        <fullName evidence="2">Helix-turn-helix transcriptional regulator</fullName>
    </submittedName>
</protein>
<evidence type="ECO:0000313" key="2">
    <source>
        <dbReference type="EMBL" id="MCQ4949351.1"/>
    </source>
</evidence>
<dbReference type="GO" id="GO:0003677">
    <property type="term" value="F:DNA binding"/>
    <property type="evidence" value="ECO:0007669"/>
    <property type="project" value="InterPro"/>
</dbReference>
<dbReference type="EMBL" id="JANGAB010000003">
    <property type="protein sequence ID" value="MCQ4949351.1"/>
    <property type="molecule type" value="Genomic_DNA"/>
</dbReference>
<accession>A0AAW5KDC7</accession>
<feature type="domain" description="HTH cro/C1-type" evidence="1">
    <location>
        <begin position="5"/>
        <end position="57"/>
    </location>
</feature>
<evidence type="ECO:0000313" key="3">
    <source>
        <dbReference type="Proteomes" id="UP001205063"/>
    </source>
</evidence>
<comment type="caution">
    <text evidence="2">The sequence shown here is derived from an EMBL/GenBank/DDBJ whole genome shotgun (WGS) entry which is preliminary data.</text>
</comment>
<dbReference type="AlphaFoldDB" id="A0AAW5KDC7"/>
<evidence type="ECO:0000259" key="1">
    <source>
        <dbReference type="Pfam" id="PF01381"/>
    </source>
</evidence>
<dbReference type="Gene3D" id="1.10.260.40">
    <property type="entry name" value="lambda repressor-like DNA-binding domains"/>
    <property type="match status" value="1"/>
</dbReference>
<proteinExistence type="predicted"/>
<dbReference type="InterPro" id="IPR001387">
    <property type="entry name" value="Cro/C1-type_HTH"/>
</dbReference>
<reference evidence="2" key="1">
    <citation type="submission" date="2022-06" db="EMBL/GenBank/DDBJ databases">
        <title>Isolation of gut microbiota from human fecal samples.</title>
        <authorList>
            <person name="Pamer E.G."/>
            <person name="Barat B."/>
            <person name="Waligurski E."/>
            <person name="Medina S."/>
            <person name="Paddock L."/>
            <person name="Mostad J."/>
        </authorList>
    </citation>
    <scope>NUCLEOTIDE SEQUENCE</scope>
    <source>
        <strain evidence="2">DFI.7.96</strain>
    </source>
</reference>
<dbReference type="RefSeq" id="WP_256135981.1">
    <property type="nucleotide sequence ID" value="NZ_JANGAB010000003.1"/>
</dbReference>
<dbReference type="SUPFAM" id="SSF47413">
    <property type="entry name" value="lambda repressor-like DNA-binding domains"/>
    <property type="match status" value="1"/>
</dbReference>
<dbReference type="Proteomes" id="UP001205063">
    <property type="component" value="Unassembled WGS sequence"/>
</dbReference>
<name>A0AAW5KDC7_9FIRM</name>
<dbReference type="CDD" id="cd00093">
    <property type="entry name" value="HTH_XRE"/>
    <property type="match status" value="1"/>
</dbReference>
<dbReference type="Pfam" id="PF01381">
    <property type="entry name" value="HTH_3"/>
    <property type="match status" value="1"/>
</dbReference>
<sequence length="169" mass="18717">MPKYREARIAKGLKQADISAALRQFGEYVPVPVISRYETGQSLPTPRQHEIMCKVLDSEELLSEQEVEFSFIRRVKPPVGPGTSIYRLTADTPQKLANKYAPLGVKIKACGLKSLSHAAALCLRCLNLRYLRAIKKMAAHDGINIADGKTKKDSVSGTILTHRSEKVNV</sequence>
<dbReference type="InterPro" id="IPR010982">
    <property type="entry name" value="Lambda_DNA-bd_dom_sf"/>
</dbReference>
<organism evidence="2 3">
    <name type="scientific">Bittarella massiliensis</name>
    <name type="common">ex Durand et al. 2017</name>
    <dbReference type="NCBI Taxonomy" id="1720313"/>
    <lineage>
        <taxon>Bacteria</taxon>
        <taxon>Bacillati</taxon>
        <taxon>Bacillota</taxon>
        <taxon>Clostridia</taxon>
        <taxon>Eubacteriales</taxon>
        <taxon>Oscillospiraceae</taxon>
        <taxon>Bittarella (ex Durand et al. 2017)</taxon>
    </lineage>
</organism>